<dbReference type="Pfam" id="PF19857">
    <property type="entry name" value="DUF6332"/>
    <property type="match status" value="1"/>
</dbReference>
<dbReference type="EMBL" id="CP108313">
    <property type="protein sequence ID" value="WTW73326.1"/>
    <property type="molecule type" value="Genomic_DNA"/>
</dbReference>
<keyword evidence="2" id="KW-0812">Transmembrane</keyword>
<feature type="transmembrane region" description="Helical" evidence="2">
    <location>
        <begin position="12"/>
        <end position="40"/>
    </location>
</feature>
<feature type="transmembrane region" description="Helical" evidence="2">
    <location>
        <begin position="46"/>
        <end position="68"/>
    </location>
</feature>
<gene>
    <name evidence="3" type="ORF">OG398_36390</name>
</gene>
<sequence>MGHRSQADRDAVTVEIGFAVLSGAVIAAGAFVVVCVPTAFLAPHNGLRPVLLMVAAGVAGLVFMGRVIDVLWRFGRRDSAVELGSAGPARGAAGGTGHGPAAPVQPSQPGRTSPDS</sequence>
<accession>A0AAU2W2S5</accession>
<dbReference type="AlphaFoldDB" id="A0AAU2W2S5"/>
<reference evidence="3" key="1">
    <citation type="submission" date="2022-10" db="EMBL/GenBank/DDBJ databases">
        <title>The complete genomes of actinobacterial strains from the NBC collection.</title>
        <authorList>
            <person name="Joergensen T.S."/>
            <person name="Alvarez Arevalo M."/>
            <person name="Sterndorff E.B."/>
            <person name="Faurdal D."/>
            <person name="Vuksanovic O."/>
            <person name="Mourched A.-S."/>
            <person name="Charusanti P."/>
            <person name="Shaw S."/>
            <person name="Blin K."/>
            <person name="Weber T."/>
        </authorList>
    </citation>
    <scope>NUCLEOTIDE SEQUENCE</scope>
    <source>
        <strain evidence="3">NBC_00008</strain>
    </source>
</reference>
<proteinExistence type="predicted"/>
<name>A0AAU2W2S5_9ACTN</name>
<keyword evidence="2" id="KW-1133">Transmembrane helix</keyword>
<feature type="region of interest" description="Disordered" evidence="1">
    <location>
        <begin position="85"/>
        <end position="116"/>
    </location>
</feature>
<organism evidence="3">
    <name type="scientific">Streptomyces sp. NBC_00008</name>
    <dbReference type="NCBI Taxonomy" id="2903610"/>
    <lineage>
        <taxon>Bacteria</taxon>
        <taxon>Bacillati</taxon>
        <taxon>Actinomycetota</taxon>
        <taxon>Actinomycetes</taxon>
        <taxon>Kitasatosporales</taxon>
        <taxon>Streptomycetaceae</taxon>
        <taxon>Streptomyces</taxon>
    </lineage>
</organism>
<feature type="compositionally biased region" description="Polar residues" evidence="1">
    <location>
        <begin position="105"/>
        <end position="116"/>
    </location>
</feature>
<dbReference type="InterPro" id="IPR046295">
    <property type="entry name" value="DUF6332"/>
</dbReference>
<keyword evidence="2" id="KW-0472">Membrane</keyword>
<evidence type="ECO:0000256" key="2">
    <source>
        <dbReference type="SAM" id="Phobius"/>
    </source>
</evidence>
<protein>
    <submittedName>
        <fullName evidence="3">DUF6332 family protein</fullName>
    </submittedName>
</protein>
<evidence type="ECO:0000313" key="3">
    <source>
        <dbReference type="EMBL" id="WTW73326.1"/>
    </source>
</evidence>
<evidence type="ECO:0000256" key="1">
    <source>
        <dbReference type="SAM" id="MobiDB-lite"/>
    </source>
</evidence>